<gene>
    <name evidence="1" type="ORF">BDN72DRAFT_616836</name>
</gene>
<proteinExistence type="predicted"/>
<reference evidence="1 2" key="1">
    <citation type="journal article" date="2019" name="Nat. Ecol. Evol.">
        <title>Megaphylogeny resolves global patterns of mushroom evolution.</title>
        <authorList>
            <person name="Varga T."/>
            <person name="Krizsan K."/>
            <person name="Foldi C."/>
            <person name="Dima B."/>
            <person name="Sanchez-Garcia M."/>
            <person name="Sanchez-Ramirez S."/>
            <person name="Szollosi G.J."/>
            <person name="Szarkandi J.G."/>
            <person name="Papp V."/>
            <person name="Albert L."/>
            <person name="Andreopoulos W."/>
            <person name="Angelini C."/>
            <person name="Antonin V."/>
            <person name="Barry K.W."/>
            <person name="Bougher N.L."/>
            <person name="Buchanan P."/>
            <person name="Buyck B."/>
            <person name="Bense V."/>
            <person name="Catcheside P."/>
            <person name="Chovatia M."/>
            <person name="Cooper J."/>
            <person name="Damon W."/>
            <person name="Desjardin D."/>
            <person name="Finy P."/>
            <person name="Geml J."/>
            <person name="Haridas S."/>
            <person name="Hughes K."/>
            <person name="Justo A."/>
            <person name="Karasinski D."/>
            <person name="Kautmanova I."/>
            <person name="Kiss B."/>
            <person name="Kocsube S."/>
            <person name="Kotiranta H."/>
            <person name="LaButti K.M."/>
            <person name="Lechner B.E."/>
            <person name="Liimatainen K."/>
            <person name="Lipzen A."/>
            <person name="Lukacs Z."/>
            <person name="Mihaltcheva S."/>
            <person name="Morgado L.N."/>
            <person name="Niskanen T."/>
            <person name="Noordeloos M.E."/>
            <person name="Ohm R.A."/>
            <person name="Ortiz-Santana B."/>
            <person name="Ovrebo C."/>
            <person name="Racz N."/>
            <person name="Riley R."/>
            <person name="Savchenko A."/>
            <person name="Shiryaev A."/>
            <person name="Soop K."/>
            <person name="Spirin V."/>
            <person name="Szebenyi C."/>
            <person name="Tomsovsky M."/>
            <person name="Tulloss R.E."/>
            <person name="Uehling J."/>
            <person name="Grigoriev I.V."/>
            <person name="Vagvolgyi C."/>
            <person name="Papp T."/>
            <person name="Martin F.M."/>
            <person name="Miettinen O."/>
            <person name="Hibbett D.S."/>
            <person name="Nagy L.G."/>
        </authorList>
    </citation>
    <scope>NUCLEOTIDE SEQUENCE [LARGE SCALE GENOMIC DNA]</scope>
    <source>
        <strain evidence="1 2">NL-1719</strain>
    </source>
</reference>
<keyword evidence="2" id="KW-1185">Reference proteome</keyword>
<sequence>MPNIQLLFGPMLIGVFMNMILYGVLIMQTLTYYQTYKHDAPWIRYLVLYLFLIETLNTGIDISIMYQPLILEYGLPKATTFFPTMFPFQPISVVAVSTPIQLFFAWRIWLLTRSPWVPILIALFAVTSLAGGIWTATMVAILQLFSKKPQLHVPALVWFLAACAADVLITINLVLTLTKKKTGFVATDDAISKIIRMTVQTGMLTYVSRVTLQLQPSSR</sequence>
<organism evidence="1 2">
    <name type="scientific">Pluteus cervinus</name>
    <dbReference type="NCBI Taxonomy" id="181527"/>
    <lineage>
        <taxon>Eukaryota</taxon>
        <taxon>Fungi</taxon>
        <taxon>Dikarya</taxon>
        <taxon>Basidiomycota</taxon>
        <taxon>Agaricomycotina</taxon>
        <taxon>Agaricomycetes</taxon>
        <taxon>Agaricomycetidae</taxon>
        <taxon>Agaricales</taxon>
        <taxon>Pluteineae</taxon>
        <taxon>Pluteaceae</taxon>
        <taxon>Pluteus</taxon>
    </lineage>
</organism>
<evidence type="ECO:0000313" key="2">
    <source>
        <dbReference type="Proteomes" id="UP000308600"/>
    </source>
</evidence>
<evidence type="ECO:0000313" key="1">
    <source>
        <dbReference type="EMBL" id="TFK69372.1"/>
    </source>
</evidence>
<accession>A0ACD3AVJ0</accession>
<dbReference type="EMBL" id="ML208332">
    <property type="protein sequence ID" value="TFK69372.1"/>
    <property type="molecule type" value="Genomic_DNA"/>
</dbReference>
<name>A0ACD3AVJ0_9AGAR</name>
<dbReference type="Proteomes" id="UP000308600">
    <property type="component" value="Unassembled WGS sequence"/>
</dbReference>
<protein>
    <submittedName>
        <fullName evidence="1">Uncharacterized protein</fullName>
    </submittedName>
</protein>